<organism evidence="2 3">
    <name type="scientific">Dyadobacter chenhuakuii</name>
    <dbReference type="NCBI Taxonomy" id="2909339"/>
    <lineage>
        <taxon>Bacteria</taxon>
        <taxon>Pseudomonadati</taxon>
        <taxon>Bacteroidota</taxon>
        <taxon>Cytophagia</taxon>
        <taxon>Cytophagales</taxon>
        <taxon>Spirosomataceae</taxon>
        <taxon>Dyadobacter</taxon>
    </lineage>
</organism>
<reference evidence="2" key="1">
    <citation type="submission" date="2022-01" db="EMBL/GenBank/DDBJ databases">
        <title>Novel species in genus Dyadobacter.</title>
        <authorList>
            <person name="Ma C."/>
        </authorList>
    </citation>
    <scope>NUCLEOTIDE SEQUENCE</scope>
    <source>
        <strain evidence="2">CY357</strain>
    </source>
</reference>
<accession>A0A9X1TWF2</accession>
<sequence>MAYLFRIKVSGKYLLVKNHRRPDSGYQPVGGVYKYLPNETTTLFNDLGIENINGIDVDSDSRNDLRCVLSKRMKLPKFITWFNSKKDRETDPWREFYEELIQENILQQEDFPYIQYIHCKSNYEGIKASTFFPIDEFLYADIYEFKVENSVQQSALDKLATIESIEYIFATPQEIINGATATGKVILPHSKKLLT</sequence>
<dbReference type="RefSeq" id="WP_235179525.1">
    <property type="nucleotide sequence ID" value="NZ_JAKFFV010000019.1"/>
</dbReference>
<gene>
    <name evidence="2" type="ORF">L0661_23750</name>
</gene>
<dbReference type="InterPro" id="IPR040829">
    <property type="entry name" value="Cap16_NUDIX"/>
</dbReference>
<comment type="caution">
    <text evidence="2">The sequence shown here is derived from an EMBL/GenBank/DDBJ whole genome shotgun (WGS) entry which is preliminary data.</text>
</comment>
<evidence type="ECO:0000259" key="1">
    <source>
        <dbReference type="Pfam" id="PF18167"/>
    </source>
</evidence>
<protein>
    <recommendedName>
        <fullName evidence="1">CD-NTase-associated protein 16 NUDIX domain-containing protein</fullName>
    </recommendedName>
</protein>
<proteinExistence type="predicted"/>
<evidence type="ECO:0000313" key="3">
    <source>
        <dbReference type="Proteomes" id="UP001139411"/>
    </source>
</evidence>
<name>A0A9X1TWF2_9BACT</name>
<dbReference type="Pfam" id="PF18167">
    <property type="entry name" value="Sa_NUDIX"/>
    <property type="match status" value="1"/>
</dbReference>
<dbReference type="EMBL" id="JAKFFV010000019">
    <property type="protein sequence ID" value="MCF2501353.1"/>
    <property type="molecule type" value="Genomic_DNA"/>
</dbReference>
<dbReference type="AlphaFoldDB" id="A0A9X1TWF2"/>
<evidence type="ECO:0000313" key="2">
    <source>
        <dbReference type="EMBL" id="MCF2501353.1"/>
    </source>
</evidence>
<feature type="domain" description="CD-NTase-associated protein 16 NUDIX" evidence="1">
    <location>
        <begin position="1"/>
        <end position="193"/>
    </location>
</feature>
<dbReference type="Proteomes" id="UP001139411">
    <property type="component" value="Unassembled WGS sequence"/>
</dbReference>